<reference evidence="1 2" key="1">
    <citation type="submission" date="2016-04" db="EMBL/GenBank/DDBJ databases">
        <authorList>
            <person name="Evans L.H."/>
            <person name="Alamgir A."/>
            <person name="Owens N."/>
            <person name="Weber N.D."/>
            <person name="Virtaneva K."/>
            <person name="Barbian K."/>
            <person name="Babar A."/>
            <person name="Rosenke K."/>
        </authorList>
    </citation>
    <scope>NUCLEOTIDE SEQUENCE [LARGE SCALE GENOMIC DNA]</scope>
    <source>
        <strain evidence="1">NIES-2108</strain>
    </source>
</reference>
<proteinExistence type="predicted"/>
<gene>
    <name evidence="1" type="ORF">A6769_27800</name>
</gene>
<evidence type="ECO:0000313" key="2">
    <source>
        <dbReference type="Proteomes" id="UP000252085"/>
    </source>
</evidence>
<name>A0A367R8U3_NOSPU</name>
<dbReference type="EMBL" id="LXQE01000165">
    <property type="protein sequence ID" value="RCJ32539.1"/>
    <property type="molecule type" value="Genomic_DNA"/>
</dbReference>
<organism evidence="1 2">
    <name type="scientific">Nostoc punctiforme NIES-2108</name>
    <dbReference type="NCBI Taxonomy" id="1356359"/>
    <lineage>
        <taxon>Bacteria</taxon>
        <taxon>Bacillati</taxon>
        <taxon>Cyanobacteriota</taxon>
        <taxon>Cyanophyceae</taxon>
        <taxon>Nostocales</taxon>
        <taxon>Nostocaceae</taxon>
        <taxon>Nostoc</taxon>
    </lineage>
</organism>
<sequence length="69" mass="7863">MKILFKNLSGEIRKSPVYPQDTYMVEIRFSDSPNFNLGHDYVGSFTDCLENAVASFKDLAEFTETDATF</sequence>
<protein>
    <submittedName>
        <fullName evidence="1">Uncharacterized protein</fullName>
    </submittedName>
</protein>
<evidence type="ECO:0000313" key="1">
    <source>
        <dbReference type="EMBL" id="RCJ32539.1"/>
    </source>
</evidence>
<dbReference type="AlphaFoldDB" id="A0A367R8U3"/>
<accession>A0A367R8U3</accession>
<comment type="caution">
    <text evidence="1">The sequence shown here is derived from an EMBL/GenBank/DDBJ whole genome shotgun (WGS) entry which is preliminary data.</text>
</comment>
<dbReference type="Proteomes" id="UP000252085">
    <property type="component" value="Unassembled WGS sequence"/>
</dbReference>